<protein>
    <submittedName>
        <fullName evidence="2">Uncharacterized protein</fullName>
    </submittedName>
</protein>
<gene>
    <name evidence="2" type="ORF">F443_21879</name>
</gene>
<feature type="compositionally biased region" description="Low complexity" evidence="1">
    <location>
        <begin position="104"/>
        <end position="136"/>
    </location>
</feature>
<feature type="region of interest" description="Disordered" evidence="1">
    <location>
        <begin position="229"/>
        <end position="257"/>
    </location>
</feature>
<dbReference type="eggNOG" id="ENOG502RG4E">
    <property type="taxonomic scope" value="Eukaryota"/>
</dbReference>
<feature type="compositionally biased region" description="Acidic residues" evidence="1">
    <location>
        <begin position="248"/>
        <end position="257"/>
    </location>
</feature>
<reference evidence="2 3" key="1">
    <citation type="submission" date="2013-11" db="EMBL/GenBank/DDBJ databases">
        <title>The Genome Sequence of Phytophthora parasitica P1569.</title>
        <authorList>
            <consortium name="The Broad Institute Genomics Platform"/>
            <person name="Russ C."/>
            <person name="Tyler B."/>
            <person name="Panabieres F."/>
            <person name="Shan W."/>
            <person name="Tripathy S."/>
            <person name="Grunwald N."/>
            <person name="Machado M."/>
            <person name="Johnson C.S."/>
            <person name="Arredondo F."/>
            <person name="Hong C."/>
            <person name="Coffey M."/>
            <person name="Young S.K."/>
            <person name="Zeng Q."/>
            <person name="Gargeya S."/>
            <person name="Fitzgerald M."/>
            <person name="Abouelleil A."/>
            <person name="Alvarado L."/>
            <person name="Chapman S.B."/>
            <person name="Gainer-Dewar J."/>
            <person name="Goldberg J."/>
            <person name="Griggs A."/>
            <person name="Gujja S."/>
            <person name="Hansen M."/>
            <person name="Howarth C."/>
            <person name="Imamovic A."/>
            <person name="Ireland A."/>
            <person name="Larimer J."/>
            <person name="McCowan C."/>
            <person name="Murphy C."/>
            <person name="Pearson M."/>
            <person name="Poon T.W."/>
            <person name="Priest M."/>
            <person name="Roberts A."/>
            <person name="Saif S."/>
            <person name="Shea T."/>
            <person name="Sykes S."/>
            <person name="Wortman J."/>
            <person name="Nusbaum C."/>
            <person name="Birren B."/>
        </authorList>
    </citation>
    <scope>NUCLEOTIDE SEQUENCE [LARGE SCALE GENOMIC DNA]</scope>
    <source>
        <strain evidence="2 3">P1569</strain>
    </source>
</reference>
<keyword evidence="3" id="KW-1185">Reference proteome</keyword>
<feature type="non-terminal residue" evidence="2">
    <location>
        <position position="1"/>
    </location>
</feature>
<name>V9DW30_PHYNI</name>
<dbReference type="AlphaFoldDB" id="V9DW30"/>
<proteinExistence type="predicted"/>
<evidence type="ECO:0000313" key="2">
    <source>
        <dbReference type="EMBL" id="ETI31090.1"/>
    </source>
</evidence>
<accession>V9DW30</accession>
<dbReference type="Proteomes" id="UP000018721">
    <property type="component" value="Unassembled WGS sequence"/>
</dbReference>
<sequence>KLTPKSGSHYTPPLSAECSPRFATDFFRGEEEVLEYYANMLRNRSRAPSSAPGDAQLAAAAGNVRLNYLADINAAEARFAGVGPVTATAPDSLASPPVQEPTVVRRNNPPVRRSLASTASSMASTPPRPSRSSPSRGQLILTSPHVDDDVPLSSDDGTVLLSPGSIGNASTQSAEADEDGEEVDKLHFVLHDMLSLMLHIMLIATLVMKKNATSVLLFGVMDLGDEAEADDVDSGEYGSDGDTSSDPVVEDVGDDPAQTEEEIAAEIVLLTIFFNTFRWEDQVLAGNLKNDILREMSATGWEDVEEPDI</sequence>
<evidence type="ECO:0000313" key="3">
    <source>
        <dbReference type="Proteomes" id="UP000018721"/>
    </source>
</evidence>
<organism evidence="2 3">
    <name type="scientific">Phytophthora nicotianae P1569</name>
    <dbReference type="NCBI Taxonomy" id="1317065"/>
    <lineage>
        <taxon>Eukaryota</taxon>
        <taxon>Sar</taxon>
        <taxon>Stramenopiles</taxon>
        <taxon>Oomycota</taxon>
        <taxon>Peronosporomycetes</taxon>
        <taxon>Peronosporales</taxon>
        <taxon>Peronosporaceae</taxon>
        <taxon>Phytophthora</taxon>
    </lineage>
</organism>
<evidence type="ECO:0000256" key="1">
    <source>
        <dbReference type="SAM" id="MobiDB-lite"/>
    </source>
</evidence>
<feature type="compositionally biased region" description="Polar residues" evidence="1">
    <location>
        <begin position="165"/>
        <end position="174"/>
    </location>
</feature>
<comment type="caution">
    <text evidence="2">The sequence shown here is derived from an EMBL/GenBank/DDBJ whole genome shotgun (WGS) entry which is preliminary data.</text>
</comment>
<dbReference type="EMBL" id="ANIZ01003812">
    <property type="protein sequence ID" value="ETI31090.1"/>
    <property type="molecule type" value="Genomic_DNA"/>
</dbReference>
<feature type="region of interest" description="Disordered" evidence="1">
    <location>
        <begin position="90"/>
        <end position="178"/>
    </location>
</feature>